<organism evidence="2 3">
    <name type="scientific">Astathelohania contejeani</name>
    <dbReference type="NCBI Taxonomy" id="164912"/>
    <lineage>
        <taxon>Eukaryota</taxon>
        <taxon>Fungi</taxon>
        <taxon>Fungi incertae sedis</taxon>
        <taxon>Microsporidia</taxon>
        <taxon>Astathelohaniidae</taxon>
        <taxon>Astathelohania</taxon>
    </lineage>
</organism>
<dbReference type="SUPFAM" id="SSF55073">
    <property type="entry name" value="Nucleotide cyclase"/>
    <property type="match status" value="1"/>
</dbReference>
<reference evidence="2 3" key="1">
    <citation type="submission" date="2019-01" db="EMBL/GenBank/DDBJ databases">
        <title>Genomes sequencing and comparative genomics of infectious freshwater microsporidia, Cucumispora dikerogammari and Thelohania contejeani.</title>
        <authorList>
            <person name="Cormier A."/>
            <person name="Giraud I."/>
            <person name="Wattier R."/>
            <person name="Teixeira M."/>
            <person name="Grandjean F."/>
            <person name="Rigaud T."/>
            <person name="Cordaux R."/>
        </authorList>
    </citation>
    <scope>NUCLEOTIDE SEQUENCE [LARGE SCALE GENOMIC DNA]</scope>
    <source>
        <strain evidence="2">T1</strain>
        <tissue evidence="2">Spores</tissue>
    </source>
</reference>
<dbReference type="EMBL" id="SBIQ01000001">
    <property type="protein sequence ID" value="KAF7684786.1"/>
    <property type="molecule type" value="Genomic_DNA"/>
</dbReference>
<name>A0ABQ7I2S4_9MICR</name>
<dbReference type="Gene3D" id="3.30.70.1230">
    <property type="entry name" value="Nucleotide cyclase"/>
    <property type="match status" value="1"/>
</dbReference>
<keyword evidence="3" id="KW-1185">Reference proteome</keyword>
<dbReference type="Proteomes" id="UP001516464">
    <property type="component" value="Unassembled WGS sequence"/>
</dbReference>
<evidence type="ECO:0000313" key="2">
    <source>
        <dbReference type="EMBL" id="KAF7684786.1"/>
    </source>
</evidence>
<dbReference type="PANTHER" id="PTHR43081:SF1">
    <property type="entry name" value="ADENYLATE CYCLASE, TERMINAL-DIFFERENTIATION SPECIFIC"/>
    <property type="match status" value="1"/>
</dbReference>
<dbReference type="InterPro" id="IPR001054">
    <property type="entry name" value="A/G_cyclase"/>
</dbReference>
<gene>
    <name evidence="2" type="primary">CYR1</name>
    <name evidence="2" type="ORF">TCON_0007</name>
</gene>
<comment type="caution">
    <text evidence="2">The sequence shown here is derived from an EMBL/GenBank/DDBJ whole genome shotgun (WGS) entry which is preliminary data.</text>
</comment>
<evidence type="ECO:0000313" key="3">
    <source>
        <dbReference type="Proteomes" id="UP001516464"/>
    </source>
</evidence>
<dbReference type="PANTHER" id="PTHR43081">
    <property type="entry name" value="ADENYLATE CYCLASE, TERMINAL-DIFFERENTIATION SPECIFIC-RELATED"/>
    <property type="match status" value="1"/>
</dbReference>
<dbReference type="InterPro" id="IPR029787">
    <property type="entry name" value="Nucleotide_cyclase"/>
</dbReference>
<dbReference type="InterPro" id="IPR050697">
    <property type="entry name" value="Adenylyl/Guanylyl_Cyclase_3/4"/>
</dbReference>
<accession>A0ABQ7I2S4</accession>
<feature type="domain" description="Guanylate cyclase" evidence="1">
    <location>
        <begin position="115"/>
        <end position="228"/>
    </location>
</feature>
<evidence type="ECO:0000259" key="1">
    <source>
        <dbReference type="Pfam" id="PF00211"/>
    </source>
</evidence>
<proteinExistence type="predicted"/>
<protein>
    <submittedName>
        <fullName evidence="2">Adenylate cyclase</fullName>
    </submittedName>
</protein>
<dbReference type="Pfam" id="PF00211">
    <property type="entry name" value="Guanylate_cyc"/>
    <property type="match status" value="1"/>
</dbReference>
<sequence>MKIKIKLEDIKIQFQKAFKIICYDIIINFLKLYIYTCNIEVTDLWRQICEGIINPLLEMKRNRKEEFDDENYLFLTYNLKIQPEMEMDPSIEDKITSKNVTKICINSHITGYNIKRYSRNVLVFTDIADSTSIWNYFAEDMEKALAIHDNCVFELVKKYNGNAITNEGDAFLIAFENVINAISFSFDLQDALQKTKWPEKIISHSLLNKKSFDNLGLKVRIVITYGYLDKLITPQGAYYKGNHVERIKELSSEIKNFDIYICGCVEKSINISNDRIGSIYDYIYQYYYDTEISYKINIGCNFHYSKM</sequence>